<sequence length="430" mass="44784">MGKVTGMPMEPAPSQGPDASSPAVGGEGILRARAADLLAAAEADADRTVDLRRRLHRRPEIGLHLPGTQATVLEAFAQLPVELTTGRTTTSVVGVLRGARPGPTYLLRGDMDALPVHEDTGLPFASEVPGVMHACGHDTHVAMLLGAARLLAERRDEIAGQVVFMLQPGEEGFHGARFMLEEGLLDVVPEAPVTGAFALHSSSTLDSGTVHVRPGPIMAAADQWRLTLHGRGGHASEPARTRDPIPVAAEIVLALQSMVTRRVPVTDPAVVTVAHIAAGSTNNVIPDLAFLEGTIRTLSAGRRADVVASVRRVAELVAAAHDMPAEFVHEPGYPVTANDPGVAARVSATAAELLGPDAVPPLAEPFMGAEDFSYVLERVPGAMAWIGARPAGVDPDEAPPNHSNLAVFDEAPLPAGAALYAAMALRALAP</sequence>
<dbReference type="Gene3D" id="3.40.630.10">
    <property type="entry name" value="Zn peptidases"/>
    <property type="match status" value="1"/>
</dbReference>
<reference evidence="6" key="1">
    <citation type="submission" date="2016-10" db="EMBL/GenBank/DDBJ databases">
        <authorList>
            <person name="Varghese N."/>
            <person name="Submissions S."/>
        </authorList>
    </citation>
    <scope>NUCLEOTIDE SEQUENCE [LARGE SCALE GENOMIC DNA]</scope>
    <source>
        <strain evidence="6">DSM 45413</strain>
    </source>
</reference>
<keyword evidence="2" id="KW-0464">Manganese</keyword>
<evidence type="ECO:0000256" key="3">
    <source>
        <dbReference type="SAM" id="MobiDB-lite"/>
    </source>
</evidence>
<dbReference type="Pfam" id="PF01546">
    <property type="entry name" value="Peptidase_M20"/>
    <property type="match status" value="1"/>
</dbReference>
<keyword evidence="1 5" id="KW-0378">Hydrolase</keyword>
<feature type="binding site" evidence="2">
    <location>
        <position position="137"/>
    </location>
    <ligand>
        <name>Mn(2+)</name>
        <dbReference type="ChEBI" id="CHEBI:29035"/>
        <label>2</label>
    </ligand>
</feature>
<protein>
    <submittedName>
        <fullName evidence="5">Hippurate hydrolase</fullName>
    </submittedName>
</protein>
<dbReference type="EMBL" id="FOEE01000013">
    <property type="protein sequence ID" value="SEP18256.1"/>
    <property type="molecule type" value="Genomic_DNA"/>
</dbReference>
<dbReference type="InterPro" id="IPR036264">
    <property type="entry name" value="Bact_exopeptidase_dim_dom"/>
</dbReference>
<dbReference type="InterPro" id="IPR011650">
    <property type="entry name" value="Peptidase_M20_dimer"/>
</dbReference>
<dbReference type="PANTHER" id="PTHR11014:SF63">
    <property type="entry name" value="METALLOPEPTIDASE, PUTATIVE (AFU_ORTHOLOGUE AFUA_6G09600)-RELATED"/>
    <property type="match status" value="1"/>
</dbReference>
<dbReference type="GO" id="GO:0046872">
    <property type="term" value="F:metal ion binding"/>
    <property type="evidence" value="ECO:0007669"/>
    <property type="project" value="UniProtKB-KW"/>
</dbReference>
<dbReference type="InterPro" id="IPR002933">
    <property type="entry name" value="Peptidase_M20"/>
</dbReference>
<dbReference type="SUPFAM" id="SSF53187">
    <property type="entry name" value="Zn-dependent exopeptidases"/>
    <property type="match status" value="1"/>
</dbReference>
<feature type="binding site" evidence="2">
    <location>
        <position position="171"/>
    </location>
    <ligand>
        <name>Mn(2+)</name>
        <dbReference type="ChEBI" id="CHEBI:29035"/>
        <label>2</label>
    </ligand>
</feature>
<feature type="region of interest" description="Disordered" evidence="3">
    <location>
        <begin position="1"/>
        <end position="25"/>
    </location>
</feature>
<dbReference type="PIRSF" id="PIRSF005962">
    <property type="entry name" value="Pept_M20D_amidohydro"/>
    <property type="match status" value="1"/>
</dbReference>
<dbReference type="CDD" id="cd03886">
    <property type="entry name" value="M20_Acy1"/>
    <property type="match status" value="1"/>
</dbReference>
<evidence type="ECO:0000313" key="6">
    <source>
        <dbReference type="Proteomes" id="UP000198960"/>
    </source>
</evidence>
<dbReference type="GO" id="GO:0019877">
    <property type="term" value="P:diaminopimelate biosynthetic process"/>
    <property type="evidence" value="ECO:0007669"/>
    <property type="project" value="UniProtKB-ARBA"/>
</dbReference>
<dbReference type="InterPro" id="IPR017439">
    <property type="entry name" value="Amidohydrolase"/>
</dbReference>
<dbReference type="NCBIfam" id="TIGR01891">
    <property type="entry name" value="amidohydrolases"/>
    <property type="match status" value="1"/>
</dbReference>
<feature type="binding site" evidence="2">
    <location>
        <position position="402"/>
    </location>
    <ligand>
        <name>Mn(2+)</name>
        <dbReference type="ChEBI" id="CHEBI:29035"/>
        <label>2</label>
    </ligand>
</feature>
<evidence type="ECO:0000256" key="1">
    <source>
        <dbReference type="ARBA" id="ARBA00022801"/>
    </source>
</evidence>
<dbReference type="Pfam" id="PF07687">
    <property type="entry name" value="M20_dimer"/>
    <property type="match status" value="1"/>
</dbReference>
<feature type="binding site" evidence="2">
    <location>
        <position position="135"/>
    </location>
    <ligand>
        <name>Mn(2+)</name>
        <dbReference type="ChEBI" id="CHEBI:29035"/>
        <label>2</label>
    </ligand>
</feature>
<feature type="domain" description="Peptidase M20 dimerisation" evidence="4">
    <location>
        <begin position="223"/>
        <end position="316"/>
    </location>
</feature>
<dbReference type="Gene3D" id="3.30.70.360">
    <property type="match status" value="1"/>
</dbReference>
<feature type="binding site" evidence="2">
    <location>
        <position position="200"/>
    </location>
    <ligand>
        <name>Mn(2+)</name>
        <dbReference type="ChEBI" id="CHEBI:29035"/>
        <label>2</label>
    </ligand>
</feature>
<dbReference type="GO" id="GO:0050118">
    <property type="term" value="F:N-acetyldiaminopimelate deacetylase activity"/>
    <property type="evidence" value="ECO:0007669"/>
    <property type="project" value="UniProtKB-ARBA"/>
</dbReference>
<comment type="cofactor">
    <cofactor evidence="2">
        <name>Mn(2+)</name>
        <dbReference type="ChEBI" id="CHEBI:29035"/>
    </cofactor>
    <text evidence="2">The Mn(2+) ion enhances activity.</text>
</comment>
<dbReference type="Proteomes" id="UP000198960">
    <property type="component" value="Unassembled WGS sequence"/>
</dbReference>
<dbReference type="FunFam" id="3.30.70.360:FF:000001">
    <property type="entry name" value="N-acetyldiaminopimelate deacetylase"/>
    <property type="match status" value="1"/>
</dbReference>
<organism evidence="5 6">
    <name type="scientific">Trujillonella endophytica</name>
    <dbReference type="NCBI Taxonomy" id="673521"/>
    <lineage>
        <taxon>Bacteria</taxon>
        <taxon>Bacillati</taxon>
        <taxon>Actinomycetota</taxon>
        <taxon>Actinomycetes</taxon>
        <taxon>Geodermatophilales</taxon>
        <taxon>Geodermatophilaceae</taxon>
        <taxon>Trujillonella</taxon>
    </lineage>
</organism>
<name>A0A1H8VS59_9ACTN</name>
<dbReference type="SUPFAM" id="SSF55031">
    <property type="entry name" value="Bacterial exopeptidase dimerisation domain"/>
    <property type="match status" value="1"/>
</dbReference>
<evidence type="ECO:0000256" key="2">
    <source>
        <dbReference type="PIRSR" id="PIRSR005962-1"/>
    </source>
</evidence>
<evidence type="ECO:0000313" key="5">
    <source>
        <dbReference type="EMBL" id="SEP18256.1"/>
    </source>
</evidence>
<dbReference type="STRING" id="673521.SAMN05660991_03769"/>
<keyword evidence="2" id="KW-0479">Metal-binding</keyword>
<gene>
    <name evidence="5" type="ORF">SAMN05660991_03769</name>
</gene>
<dbReference type="PANTHER" id="PTHR11014">
    <property type="entry name" value="PEPTIDASE M20 FAMILY MEMBER"/>
    <property type="match status" value="1"/>
</dbReference>
<accession>A0A1H8VS59</accession>
<keyword evidence="6" id="KW-1185">Reference proteome</keyword>
<evidence type="ECO:0000259" key="4">
    <source>
        <dbReference type="Pfam" id="PF07687"/>
    </source>
</evidence>
<dbReference type="AlphaFoldDB" id="A0A1H8VS59"/>
<proteinExistence type="predicted"/>